<evidence type="ECO:0000256" key="11">
    <source>
        <dbReference type="ARBA" id="ARBA00023125"/>
    </source>
</evidence>
<evidence type="ECO:0000256" key="9">
    <source>
        <dbReference type="ARBA" id="ARBA00022806"/>
    </source>
</evidence>
<dbReference type="PROSITE" id="PS50030">
    <property type="entry name" value="UBA"/>
    <property type="match status" value="1"/>
</dbReference>
<dbReference type="InterPro" id="IPR030380">
    <property type="entry name" value="SAM_MeTfrase_DRM"/>
</dbReference>
<dbReference type="SMART" id="SM00490">
    <property type="entry name" value="HELICc"/>
    <property type="match status" value="1"/>
</dbReference>
<feature type="compositionally biased region" description="Basic and acidic residues" evidence="14">
    <location>
        <begin position="1259"/>
        <end position="1270"/>
    </location>
</feature>
<comment type="subcellular location">
    <subcellularLocation>
        <location evidence="1">Nucleus</location>
    </subcellularLocation>
</comment>
<dbReference type="PROSITE" id="PS50020">
    <property type="entry name" value="WW_DOMAIN_2"/>
    <property type="match status" value="1"/>
</dbReference>
<evidence type="ECO:0000256" key="13">
    <source>
        <dbReference type="PROSITE-ProRule" id="PRU00552"/>
    </source>
</evidence>
<dbReference type="SMART" id="SM00456">
    <property type="entry name" value="WW"/>
    <property type="match status" value="1"/>
</dbReference>
<feature type="compositionally biased region" description="Low complexity" evidence="14">
    <location>
        <begin position="636"/>
        <end position="658"/>
    </location>
</feature>
<dbReference type="CDD" id="cd00201">
    <property type="entry name" value="WW"/>
    <property type="match status" value="1"/>
</dbReference>
<keyword evidence="11" id="KW-0238">DNA-binding</keyword>
<dbReference type="InterPro" id="IPR014001">
    <property type="entry name" value="Helicase_ATP-bd"/>
</dbReference>
<organism evidence="21 22">
    <name type="scientific">Hibiscus sabdariffa</name>
    <name type="common">roselle</name>
    <dbReference type="NCBI Taxonomy" id="183260"/>
    <lineage>
        <taxon>Eukaryota</taxon>
        <taxon>Viridiplantae</taxon>
        <taxon>Streptophyta</taxon>
        <taxon>Embryophyta</taxon>
        <taxon>Tracheophyta</taxon>
        <taxon>Spermatophyta</taxon>
        <taxon>Magnoliopsida</taxon>
        <taxon>eudicotyledons</taxon>
        <taxon>Gunneridae</taxon>
        <taxon>Pentapetalae</taxon>
        <taxon>rosids</taxon>
        <taxon>malvids</taxon>
        <taxon>Malvales</taxon>
        <taxon>Malvaceae</taxon>
        <taxon>Malvoideae</taxon>
        <taxon>Hibiscus</taxon>
    </lineage>
</organism>
<dbReference type="InterPro" id="IPR015940">
    <property type="entry name" value="UBA"/>
</dbReference>
<feature type="domain" description="DEAD-box RNA helicase Q" evidence="19">
    <location>
        <begin position="751"/>
        <end position="790"/>
    </location>
</feature>
<feature type="compositionally biased region" description="Basic and acidic residues" evidence="14">
    <location>
        <begin position="1315"/>
        <end position="1329"/>
    </location>
</feature>
<dbReference type="SUPFAM" id="SSF53335">
    <property type="entry name" value="S-adenosyl-L-methionine-dependent methyltransferases"/>
    <property type="match status" value="2"/>
</dbReference>
<dbReference type="InterPro" id="IPR001525">
    <property type="entry name" value="C5_MeTfrase"/>
</dbReference>
<dbReference type="PROSITE" id="PS51194">
    <property type="entry name" value="HELICASE_CTER"/>
    <property type="match status" value="1"/>
</dbReference>
<dbReference type="Gene3D" id="3.40.50.150">
    <property type="entry name" value="Vaccinia Virus protein VP39"/>
    <property type="match status" value="1"/>
</dbReference>
<dbReference type="InterPro" id="IPR014014">
    <property type="entry name" value="RNA_helicase_DEAD_Q_motif"/>
</dbReference>
<dbReference type="InterPro" id="IPR050390">
    <property type="entry name" value="C5-Methyltransferase"/>
</dbReference>
<feature type="region of interest" description="Disordered" evidence="14">
    <location>
        <begin position="1138"/>
        <end position="1329"/>
    </location>
</feature>
<dbReference type="InterPro" id="IPR001650">
    <property type="entry name" value="Helicase_C-like"/>
</dbReference>
<feature type="compositionally biased region" description="Polar residues" evidence="14">
    <location>
        <begin position="1271"/>
        <end position="1283"/>
    </location>
</feature>
<dbReference type="InterPro" id="IPR029063">
    <property type="entry name" value="SAM-dependent_MTases_sf"/>
</dbReference>
<keyword evidence="4" id="KW-0808">Transferase</keyword>
<accession>A0ABR2FRN2</accession>
<evidence type="ECO:0000256" key="5">
    <source>
        <dbReference type="ARBA" id="ARBA00022691"/>
    </source>
</evidence>
<dbReference type="EMBL" id="JBBPBM010000004">
    <property type="protein sequence ID" value="KAK8586924.1"/>
    <property type="molecule type" value="Genomic_DNA"/>
</dbReference>
<sequence>MGFSEELVAKAIEENGEENSNLILEALLQYTASSLASSSNSKLIDHFVGMGFSEEMAIKAIKENGEGNTDTILETLLTYSALENSAPVQHADSDNYSSDYEGSFLDDFTDIDSSSDTEEIMNLDSDEESKLLYLTKMGYSEAEASVAMERCGPDSSIEELTDFICAAQMAKASDALFPVEDRKPFLNDPNYKKRRNSGYDLWKKKKQMKLDKKLLNEDDHAVHLPNPMVGFGVPTEPDLVTQRTLPEDAIGPPYFYYENVALAPVGVWSEMSRYLYDVTPEFVDSKYFCAAARKRGYIHNLPIENRYPLLPFPPRTIHEAFPLTKRWWPSWDPRTKLNCLQTCTASAKLTERIRNALKAYDGEPPLSVQKYVLDECRKWNLVWVGKNKVAPLEPGEVEMLLGFPKDHTRGGGSSRTERYKSLGNSFQVDTVAYHLSVLKDMFPSGITVLSLFSGIGGAEVALHRLGIPLKAVVSVEKSEVNRNIVRSWWEQTNQRGTLIDIPDVQELNGDRLEQLMSRFGGFDLVVGGSPCNNLAGSNRHHRDGLEEYDEKKLEFSSFDIESGRLIECEFKFNQIFVGAFLAMAATATASSAAPRFAPPDPTLPKPWKGLIDGKTGYLYFWNPVTNVTQYERPTNVESVPKSSSVPISSSIQVRQSSEGPNGYNPDKENDPHGRGSNDVSKLEPVSRYNQNAIGGPVHSHNTPNGTYGSVIGGSSARGHGLVTGGSNLSGDAYRRQHEITVTGDEVPLPFSSFEATGFPSEILREVRYLLLGGANVVYSAGFSAPTPIQAQSWPIALQGRDIVAIAKTGSGKTLGYLIPGFMHLKQCHKDPRMGPTVLVLSPTRELATQIQDEAIKFGKSSRISSTCLYGGAPKGPQLRDIDRGVDIVVATPGRLNDILEMRRISLHQVSYLVLDEADRMLDMGFEPQIRKIVKEVPTRRQTLMYTATWPKEVRKIAADLLVNPIQVNIGNIDELVANKSITQYVEVLSPMEKHRRLEQILRSQEPGSKIIVFCSTKKMCDQLARNLSRHFGAAAIHGDKSQADRDYVLNQFRTGRSPVLVATDVAARGLDIKDIKVVINYDFPTGVEDYVHRIGRTGRAGATGLAYTFFADQDSKHASDLIKVLEGANQRVPAELRGMASRGGGMGRSRRWAPSSGGFDGGRGGRTDLGFGGRDGGRGGRGISMSSSSWHDRSGGRGYDHESRDRYNRGFHDSHDKGRSRSRSPAERGDRHKNSDRDRSRSRSVDRYDNGYGRSPPRSFHEVMVKRDRSSPPQHRVPQNNNENSRDSFGRSYGDSQHERGRPGYTNGPHICSGDAKEGMIPPDDHRSR</sequence>
<evidence type="ECO:0000256" key="8">
    <source>
        <dbReference type="ARBA" id="ARBA00022801"/>
    </source>
</evidence>
<feature type="compositionally biased region" description="Gly residues" evidence="14">
    <location>
        <begin position="1170"/>
        <end position="1182"/>
    </location>
</feature>
<evidence type="ECO:0000259" key="19">
    <source>
        <dbReference type="PROSITE" id="PS51195"/>
    </source>
</evidence>
<feature type="domain" description="WW" evidence="15">
    <location>
        <begin position="601"/>
        <end position="635"/>
    </location>
</feature>
<evidence type="ECO:0000256" key="3">
    <source>
        <dbReference type="ARBA" id="ARBA00022603"/>
    </source>
</evidence>
<evidence type="ECO:0000256" key="1">
    <source>
        <dbReference type="ARBA" id="ARBA00004123"/>
    </source>
</evidence>
<dbReference type="PANTHER" id="PTHR23068">
    <property type="entry name" value="DNA CYTOSINE-5- -METHYLTRANSFERASE 3-RELATED"/>
    <property type="match status" value="1"/>
</dbReference>
<dbReference type="InterPro" id="IPR036020">
    <property type="entry name" value="WW_dom_sf"/>
</dbReference>
<dbReference type="SUPFAM" id="SSF52540">
    <property type="entry name" value="P-loop containing nucleoside triphosphate hydrolases"/>
    <property type="match status" value="1"/>
</dbReference>
<dbReference type="Gene3D" id="3.40.50.300">
    <property type="entry name" value="P-loop containing nucleotide triphosphate hydrolases"/>
    <property type="match status" value="2"/>
</dbReference>
<evidence type="ECO:0000259" key="17">
    <source>
        <dbReference type="PROSITE" id="PS51192"/>
    </source>
</evidence>
<evidence type="ECO:0000259" key="16">
    <source>
        <dbReference type="PROSITE" id="PS50030"/>
    </source>
</evidence>
<dbReference type="Gene3D" id="2.20.70.10">
    <property type="match status" value="1"/>
</dbReference>
<keyword evidence="6" id="KW-0677">Repeat</keyword>
<evidence type="ECO:0000313" key="21">
    <source>
        <dbReference type="EMBL" id="KAK8586924.1"/>
    </source>
</evidence>
<evidence type="ECO:0000256" key="6">
    <source>
        <dbReference type="ARBA" id="ARBA00022737"/>
    </source>
</evidence>
<dbReference type="SMART" id="SM00487">
    <property type="entry name" value="DEXDc"/>
    <property type="match status" value="1"/>
</dbReference>
<comment type="caution">
    <text evidence="21">The sequence shown here is derived from an EMBL/GenBank/DDBJ whole genome shotgun (WGS) entry which is preliminary data.</text>
</comment>
<evidence type="ECO:0000256" key="7">
    <source>
        <dbReference type="ARBA" id="ARBA00022741"/>
    </source>
</evidence>
<dbReference type="InterPro" id="IPR001202">
    <property type="entry name" value="WW_dom"/>
</dbReference>
<feature type="short sequence motif" description="Q motif" evidence="13">
    <location>
        <begin position="751"/>
        <end position="790"/>
    </location>
</feature>
<feature type="domain" description="UBA" evidence="16">
    <location>
        <begin position="38"/>
        <end position="79"/>
    </location>
</feature>
<evidence type="ECO:0000256" key="10">
    <source>
        <dbReference type="ARBA" id="ARBA00022840"/>
    </source>
</evidence>
<dbReference type="EC" id="2.1.1.37" evidence="2"/>
<keyword evidence="3" id="KW-0489">Methyltransferase</keyword>
<dbReference type="Pfam" id="PF00271">
    <property type="entry name" value="Helicase_C"/>
    <property type="match status" value="1"/>
</dbReference>
<keyword evidence="9" id="KW-0347">Helicase</keyword>
<evidence type="ECO:0000259" key="18">
    <source>
        <dbReference type="PROSITE" id="PS51194"/>
    </source>
</evidence>
<feature type="compositionally biased region" description="Basic and acidic residues" evidence="14">
    <location>
        <begin position="665"/>
        <end position="675"/>
    </location>
</feature>
<feature type="domain" description="Helicase ATP-binding" evidence="17">
    <location>
        <begin position="793"/>
        <end position="967"/>
    </location>
</feature>
<dbReference type="SUPFAM" id="SSF51045">
    <property type="entry name" value="WW domain"/>
    <property type="match status" value="1"/>
</dbReference>
<dbReference type="PROSITE" id="PS01159">
    <property type="entry name" value="WW_DOMAIN_1"/>
    <property type="match status" value="1"/>
</dbReference>
<feature type="region of interest" description="Disordered" evidence="14">
    <location>
        <begin position="634"/>
        <end position="681"/>
    </location>
</feature>
<keyword evidence="12" id="KW-0539">Nucleus</keyword>
<keyword evidence="22" id="KW-1185">Reference proteome</keyword>
<evidence type="ECO:0000256" key="2">
    <source>
        <dbReference type="ARBA" id="ARBA00011975"/>
    </source>
</evidence>
<keyword evidence="8" id="KW-0378">Hydrolase</keyword>
<reference evidence="21 22" key="1">
    <citation type="journal article" date="2024" name="G3 (Bethesda)">
        <title>Genome assembly of Hibiscus sabdariffa L. provides insights into metabolisms of medicinal natural products.</title>
        <authorList>
            <person name="Kim T."/>
        </authorList>
    </citation>
    <scope>NUCLEOTIDE SEQUENCE [LARGE SCALE GENOMIC DNA]</scope>
    <source>
        <strain evidence="21">TK-2024</strain>
        <tissue evidence="21">Old leaves</tissue>
    </source>
</reference>
<evidence type="ECO:0000259" key="15">
    <source>
        <dbReference type="PROSITE" id="PS50020"/>
    </source>
</evidence>
<feature type="compositionally biased region" description="Basic and acidic residues" evidence="14">
    <location>
        <begin position="1190"/>
        <end position="1249"/>
    </location>
</feature>
<dbReference type="PROSITE" id="PS51680">
    <property type="entry name" value="SAM_MT_DRM"/>
    <property type="match status" value="1"/>
</dbReference>
<dbReference type="PROSITE" id="PS00039">
    <property type="entry name" value="DEAD_ATP_HELICASE"/>
    <property type="match status" value="1"/>
</dbReference>
<evidence type="ECO:0000256" key="14">
    <source>
        <dbReference type="SAM" id="MobiDB-lite"/>
    </source>
</evidence>
<keyword evidence="7" id="KW-0547">Nucleotide-binding</keyword>
<dbReference type="Gene3D" id="1.10.8.10">
    <property type="entry name" value="DNA helicase RuvA subunit, C-terminal domain"/>
    <property type="match status" value="2"/>
</dbReference>
<dbReference type="Proteomes" id="UP001472677">
    <property type="component" value="Unassembled WGS sequence"/>
</dbReference>
<dbReference type="InterPro" id="IPR027417">
    <property type="entry name" value="P-loop_NTPase"/>
</dbReference>
<evidence type="ECO:0000313" key="22">
    <source>
        <dbReference type="Proteomes" id="UP001472677"/>
    </source>
</evidence>
<proteinExistence type="predicted"/>
<dbReference type="Pfam" id="PF00145">
    <property type="entry name" value="DNA_methylase"/>
    <property type="match status" value="1"/>
</dbReference>
<dbReference type="Pfam" id="PF00397">
    <property type="entry name" value="WW"/>
    <property type="match status" value="1"/>
</dbReference>
<keyword evidence="10" id="KW-0067">ATP-binding</keyword>
<dbReference type="PROSITE" id="PS51195">
    <property type="entry name" value="Q_MOTIF"/>
    <property type="match status" value="1"/>
</dbReference>
<name>A0ABR2FRN2_9ROSI</name>
<dbReference type="PROSITE" id="PS51192">
    <property type="entry name" value="HELICASE_ATP_BIND_1"/>
    <property type="match status" value="1"/>
</dbReference>
<dbReference type="PANTHER" id="PTHR23068:SF25">
    <property type="entry name" value="DNA (CYTOSINE-5)-METHYLTRANSFERASE DRM2"/>
    <property type="match status" value="1"/>
</dbReference>
<protein>
    <recommendedName>
        <fullName evidence="2">DNA (cytosine-5-)-methyltransferase</fullName>
        <ecNumber evidence="2">2.1.1.37</ecNumber>
    </recommendedName>
</protein>
<dbReference type="CDD" id="cd18787">
    <property type="entry name" value="SF2_C_DEAD"/>
    <property type="match status" value="1"/>
</dbReference>
<keyword evidence="5" id="KW-0949">S-adenosyl-L-methionine</keyword>
<evidence type="ECO:0000256" key="4">
    <source>
        <dbReference type="ARBA" id="ARBA00022679"/>
    </source>
</evidence>
<dbReference type="InterPro" id="IPR011545">
    <property type="entry name" value="DEAD/DEAH_box_helicase_dom"/>
</dbReference>
<evidence type="ECO:0000259" key="20">
    <source>
        <dbReference type="PROSITE" id="PS51680"/>
    </source>
</evidence>
<dbReference type="InterPro" id="IPR000629">
    <property type="entry name" value="RNA-helicase_DEAD-box_CS"/>
</dbReference>
<gene>
    <name evidence="21" type="ORF">V6N12_021443</name>
</gene>
<feature type="domain" description="Helicase C-terminal" evidence="18">
    <location>
        <begin position="996"/>
        <end position="1140"/>
    </location>
</feature>
<dbReference type="Pfam" id="PF00270">
    <property type="entry name" value="DEAD"/>
    <property type="match status" value="1"/>
</dbReference>
<evidence type="ECO:0000256" key="12">
    <source>
        <dbReference type="ARBA" id="ARBA00023242"/>
    </source>
</evidence>
<feature type="domain" description="SAM-dependent MTase DRM-type" evidence="20">
    <location>
        <begin position="241"/>
        <end position="576"/>
    </location>
</feature>